<reference evidence="2" key="1">
    <citation type="submission" date="2020-12" db="EMBL/GenBank/DDBJ databases">
        <authorList>
            <consortium name="Molecular Ecology Group"/>
        </authorList>
    </citation>
    <scope>NUCLEOTIDE SEQUENCE</scope>
    <source>
        <strain evidence="2">TBG_1078</strain>
    </source>
</reference>
<dbReference type="AlphaFoldDB" id="A0A811ZXT8"/>
<organism evidence="2 3">
    <name type="scientific">Nyctereutes procyonoides</name>
    <name type="common">Raccoon dog</name>
    <name type="synonym">Canis procyonoides</name>
    <dbReference type="NCBI Taxonomy" id="34880"/>
    <lineage>
        <taxon>Eukaryota</taxon>
        <taxon>Metazoa</taxon>
        <taxon>Chordata</taxon>
        <taxon>Craniata</taxon>
        <taxon>Vertebrata</taxon>
        <taxon>Euteleostomi</taxon>
        <taxon>Mammalia</taxon>
        <taxon>Eutheria</taxon>
        <taxon>Laurasiatheria</taxon>
        <taxon>Carnivora</taxon>
        <taxon>Caniformia</taxon>
        <taxon>Canidae</taxon>
        <taxon>Nyctereutes</taxon>
    </lineage>
</organism>
<sequence length="226" mass="24660">MSKKIRPSSMDHAKPRPGSFDPPSYRKDPPYGHIMTPYPQSGHISNGPYPPVFPKHLPSGLSPLKITPLQQTLHQAQQAGEDTSAFSAFPVMQNGNGQRAYSTVNFKILKEIKTATAQYGPTAPYTLSLLDSVGLDALCPGGWKVIAQACLSGGGYLLWKTEFFERANETAVYNRRTNIPVPSEMLTGGGAYAEVDRQTDYPAIAYNQISQCALTAWKRLPSAGTR</sequence>
<dbReference type="Gene3D" id="1.10.375.10">
    <property type="entry name" value="Human Immunodeficiency Virus Type 1 Capsid Protein"/>
    <property type="match status" value="1"/>
</dbReference>
<evidence type="ECO:0000256" key="1">
    <source>
        <dbReference type="SAM" id="MobiDB-lite"/>
    </source>
</evidence>
<evidence type="ECO:0000313" key="3">
    <source>
        <dbReference type="Proteomes" id="UP000645828"/>
    </source>
</evidence>
<dbReference type="InterPro" id="IPR008919">
    <property type="entry name" value="Retrov_capsid_N"/>
</dbReference>
<gene>
    <name evidence="2" type="ORF">NYPRO_LOCUS26507</name>
</gene>
<dbReference type="PANTHER" id="PTHR40389">
    <property type="entry name" value="ENDOGENOUS RETROVIRUS GROUP K MEMBER 24 GAG POLYPROTEIN-RELATED"/>
    <property type="match status" value="1"/>
</dbReference>
<feature type="region of interest" description="Disordered" evidence="1">
    <location>
        <begin position="1"/>
        <end position="52"/>
    </location>
</feature>
<dbReference type="Proteomes" id="UP000645828">
    <property type="component" value="Unassembled WGS sequence"/>
</dbReference>
<dbReference type="InterPro" id="IPR050195">
    <property type="entry name" value="Primate_lentivir_Gag_pol-like"/>
</dbReference>
<proteinExistence type="predicted"/>
<comment type="caution">
    <text evidence="2">The sequence shown here is derived from an EMBL/GenBank/DDBJ whole genome shotgun (WGS) entry which is preliminary data.</text>
</comment>
<dbReference type="EMBL" id="CAJHUB010000784">
    <property type="protein sequence ID" value="CAD7693714.1"/>
    <property type="molecule type" value="Genomic_DNA"/>
</dbReference>
<dbReference type="Pfam" id="PF00607">
    <property type="entry name" value="Gag_p24"/>
    <property type="match status" value="1"/>
</dbReference>
<dbReference type="PANTHER" id="PTHR40389:SF3">
    <property type="entry name" value="IGE-BINDING PROTEIN"/>
    <property type="match status" value="1"/>
</dbReference>
<dbReference type="GO" id="GO:0016032">
    <property type="term" value="P:viral process"/>
    <property type="evidence" value="ECO:0007669"/>
    <property type="project" value="InterPro"/>
</dbReference>
<protein>
    <submittedName>
        <fullName evidence="2">(raccoon dog) hypothetical protein</fullName>
    </submittedName>
</protein>
<keyword evidence="3" id="KW-1185">Reference proteome</keyword>
<dbReference type="SUPFAM" id="SSF47943">
    <property type="entry name" value="Retrovirus capsid protein, N-terminal core domain"/>
    <property type="match status" value="1"/>
</dbReference>
<name>A0A811ZXT8_NYCPR</name>
<accession>A0A811ZXT8</accession>
<evidence type="ECO:0000313" key="2">
    <source>
        <dbReference type="EMBL" id="CAD7693714.1"/>
    </source>
</evidence>